<name>A0ABV9MSH9_9ENTE</name>
<dbReference type="SUPFAM" id="SSF53098">
    <property type="entry name" value="Ribonuclease H-like"/>
    <property type="match status" value="1"/>
</dbReference>
<dbReference type="PANTHER" id="PTHR35004">
    <property type="entry name" value="TRANSPOSASE RV3428C-RELATED"/>
    <property type="match status" value="1"/>
</dbReference>
<evidence type="ECO:0000313" key="4">
    <source>
        <dbReference type="EMBL" id="MFC4718887.1"/>
    </source>
</evidence>
<dbReference type="RefSeq" id="WP_204654850.1">
    <property type="nucleotide sequence ID" value="NZ_JAFBFD010000041.1"/>
</dbReference>
<dbReference type="NCBIfam" id="NF033546">
    <property type="entry name" value="transpos_IS21"/>
    <property type="match status" value="1"/>
</dbReference>
<dbReference type="InterPro" id="IPR012337">
    <property type="entry name" value="RNaseH-like_sf"/>
</dbReference>
<reference evidence="5" key="1">
    <citation type="journal article" date="2019" name="Int. J. Syst. Evol. Microbiol.">
        <title>The Global Catalogue of Microorganisms (GCM) 10K type strain sequencing project: providing services to taxonomists for standard genome sequencing and annotation.</title>
        <authorList>
            <consortium name="The Broad Institute Genomics Platform"/>
            <consortium name="The Broad Institute Genome Sequencing Center for Infectious Disease"/>
            <person name="Wu L."/>
            <person name="Ma J."/>
        </authorList>
    </citation>
    <scope>NUCLEOTIDE SEQUENCE [LARGE SCALE GENOMIC DNA]</scope>
    <source>
        <strain evidence="5">CGMCC 1.19032</strain>
    </source>
</reference>
<feature type="compositionally biased region" description="Polar residues" evidence="2">
    <location>
        <begin position="493"/>
        <end position="506"/>
    </location>
</feature>
<comment type="similarity">
    <text evidence="1">Belongs to the transposase IS21/IS408/IS1162 family.</text>
</comment>
<dbReference type="InterPro" id="IPR054353">
    <property type="entry name" value="IstA-like_C"/>
</dbReference>
<comment type="caution">
    <text evidence="4">The sequence shown here is derived from an EMBL/GenBank/DDBJ whole genome shotgun (WGS) entry which is preliminary data.</text>
</comment>
<organism evidence="4 5">
    <name type="scientific">Enterococcus lemanii</name>
    <dbReference type="NCBI Taxonomy" id="1159752"/>
    <lineage>
        <taxon>Bacteria</taxon>
        <taxon>Bacillati</taxon>
        <taxon>Bacillota</taxon>
        <taxon>Bacilli</taxon>
        <taxon>Lactobacillales</taxon>
        <taxon>Enterococcaceae</taxon>
        <taxon>Enterococcus</taxon>
    </lineage>
</organism>
<evidence type="ECO:0000259" key="3">
    <source>
        <dbReference type="PROSITE" id="PS50994"/>
    </source>
</evidence>
<dbReference type="Pfam" id="PF22483">
    <property type="entry name" value="Mu-transpos_C_2"/>
    <property type="match status" value="1"/>
</dbReference>
<dbReference type="PROSITE" id="PS50994">
    <property type="entry name" value="INTEGRASE"/>
    <property type="match status" value="1"/>
</dbReference>
<gene>
    <name evidence="4" type="primary">istA</name>
    <name evidence="4" type="ORF">ACFO5I_03910</name>
</gene>
<evidence type="ECO:0000256" key="1">
    <source>
        <dbReference type="ARBA" id="ARBA00009277"/>
    </source>
</evidence>
<proteinExistence type="inferred from homology"/>
<dbReference type="EMBL" id="JBHSGS010000018">
    <property type="protein sequence ID" value="MFC4718887.1"/>
    <property type="molecule type" value="Genomic_DNA"/>
</dbReference>
<keyword evidence="5" id="KW-1185">Reference proteome</keyword>
<dbReference type="InterPro" id="IPR001584">
    <property type="entry name" value="Integrase_cat-core"/>
</dbReference>
<dbReference type="PANTHER" id="PTHR35004:SF8">
    <property type="entry name" value="TRANSPOSASE RV3428C-RELATED"/>
    <property type="match status" value="1"/>
</dbReference>
<evidence type="ECO:0000313" key="5">
    <source>
        <dbReference type="Proteomes" id="UP001595969"/>
    </source>
</evidence>
<sequence length="515" mass="58725">MLNYREIMRLRSLGYNITEIANSLHSSRSTIREVLSRFEKNGATWPLDDAITNEKLYEQLYPERKEKIKQYKEPDFDWIHSELSRKGVNLSLLWKEYQAKCRLSNEIPYMYTQFCEHYRSWAGKNKATMRIHHKPGDAMMVDWAGGTLTITDSYTGIQTEGYLFVATLPCSGYVYVELCSDMKTENWLACHTNAYSFFEGVPRLLIPDNLRTGITKNTRLETIINKSYSELASYYDTAIVPARVKAPKDKSAVEGSVKFASTWILAALRNQTFLSLNDAKIAVKERLIELNNQPFQKREGSRKSAFIQEEKAFLQPLPSTPFELATWSKAKVSSAYIVSDGRNHYSVPYNLIGETVDIRTTREMVEILFHGARVASHIRLNHQVKDPIVKKEHMPMKHQKYLAYDKADFIKWGTSIGPNTERVVQSFLSAGLAPEQGYKPCVSLMSLSKKYSKDKIEQVCLECLSFNETPSIRSISLLLKDLPPSNISKTSNLINSSPGITRGSKQFQKEGDVNA</sequence>
<feature type="domain" description="Integrase catalytic" evidence="3">
    <location>
        <begin position="131"/>
        <end position="311"/>
    </location>
</feature>
<feature type="region of interest" description="Disordered" evidence="2">
    <location>
        <begin position="493"/>
        <end position="515"/>
    </location>
</feature>
<dbReference type="Gene3D" id="3.30.420.10">
    <property type="entry name" value="Ribonuclease H-like superfamily/Ribonuclease H"/>
    <property type="match status" value="1"/>
</dbReference>
<dbReference type="Proteomes" id="UP001595969">
    <property type="component" value="Unassembled WGS sequence"/>
</dbReference>
<dbReference type="InterPro" id="IPR036397">
    <property type="entry name" value="RNaseH_sf"/>
</dbReference>
<evidence type="ECO:0000256" key="2">
    <source>
        <dbReference type="SAM" id="MobiDB-lite"/>
    </source>
</evidence>
<protein>
    <submittedName>
        <fullName evidence="4">IS21 family transposase</fullName>
    </submittedName>
</protein>
<accession>A0ABV9MSH9</accession>